<dbReference type="Gene3D" id="3.30.710.10">
    <property type="entry name" value="Potassium Channel Kv1.1, Chain A"/>
    <property type="match status" value="1"/>
</dbReference>
<comment type="caution">
    <text evidence="4">The sequence shown here is derived from an EMBL/GenBank/DDBJ whole genome shotgun (WGS) entry which is preliminary data.</text>
</comment>
<evidence type="ECO:0000259" key="3">
    <source>
        <dbReference type="PROSITE" id="PS50097"/>
    </source>
</evidence>
<dbReference type="STRING" id="29170.A0A368GHX7"/>
<name>A0A368GHX7_ANCCA</name>
<dbReference type="PANTHER" id="PTHR24412">
    <property type="entry name" value="KELCH PROTEIN"/>
    <property type="match status" value="1"/>
</dbReference>
<keyword evidence="5" id="KW-1185">Reference proteome</keyword>
<dbReference type="OrthoDB" id="5782134at2759"/>
<dbReference type="Pfam" id="PF00651">
    <property type="entry name" value="BTB"/>
    <property type="match status" value="1"/>
</dbReference>
<keyword evidence="1" id="KW-0880">Kelch repeat</keyword>
<reference evidence="4 5" key="1">
    <citation type="submission" date="2014-10" db="EMBL/GenBank/DDBJ databases">
        <title>Draft genome of the hookworm Ancylostoma caninum.</title>
        <authorList>
            <person name="Mitreva M."/>
        </authorList>
    </citation>
    <scope>NUCLEOTIDE SEQUENCE [LARGE SCALE GENOMIC DNA]</scope>
    <source>
        <strain evidence="4 5">Baltimore</strain>
    </source>
</reference>
<dbReference type="AlphaFoldDB" id="A0A368GHX7"/>
<proteinExistence type="predicted"/>
<dbReference type="Proteomes" id="UP000252519">
    <property type="component" value="Unassembled WGS sequence"/>
</dbReference>
<evidence type="ECO:0000313" key="5">
    <source>
        <dbReference type="Proteomes" id="UP000252519"/>
    </source>
</evidence>
<protein>
    <recommendedName>
        <fullName evidence="3">BTB domain-containing protein</fullName>
    </recommendedName>
</protein>
<dbReference type="PANTHER" id="PTHR24412:SF441">
    <property type="entry name" value="KELCH-LIKE PROTEIN 28"/>
    <property type="match status" value="1"/>
</dbReference>
<dbReference type="InterPro" id="IPR011333">
    <property type="entry name" value="SKP1/BTB/POZ_sf"/>
</dbReference>
<keyword evidence="2" id="KW-0677">Repeat</keyword>
<evidence type="ECO:0000256" key="2">
    <source>
        <dbReference type="ARBA" id="ARBA00022737"/>
    </source>
</evidence>
<gene>
    <name evidence="4" type="ORF">ANCCAN_10067</name>
</gene>
<dbReference type="InterPro" id="IPR000210">
    <property type="entry name" value="BTB/POZ_dom"/>
</dbReference>
<dbReference type="EMBL" id="JOJR01000142">
    <property type="protein sequence ID" value="RCN43952.1"/>
    <property type="molecule type" value="Genomic_DNA"/>
</dbReference>
<sequence>MAAEERLRDNTPEVEHVKGTTLDDSLTKPSTFSFSVRDACVAAGQVDAKVFRDSEQPATIMSHLEQFRRNQNMCDVILEVDGHSLAAHRFVLAAAIPYFRAMFGYDVVEAKMGKIKLNVSPLALCSLDAW</sequence>
<evidence type="ECO:0000313" key="4">
    <source>
        <dbReference type="EMBL" id="RCN43952.1"/>
    </source>
</evidence>
<feature type="domain" description="BTB" evidence="3">
    <location>
        <begin position="74"/>
        <end position="130"/>
    </location>
</feature>
<dbReference type="SUPFAM" id="SSF54695">
    <property type="entry name" value="POZ domain"/>
    <property type="match status" value="1"/>
</dbReference>
<organism evidence="4 5">
    <name type="scientific">Ancylostoma caninum</name>
    <name type="common">Dog hookworm</name>
    <dbReference type="NCBI Taxonomy" id="29170"/>
    <lineage>
        <taxon>Eukaryota</taxon>
        <taxon>Metazoa</taxon>
        <taxon>Ecdysozoa</taxon>
        <taxon>Nematoda</taxon>
        <taxon>Chromadorea</taxon>
        <taxon>Rhabditida</taxon>
        <taxon>Rhabditina</taxon>
        <taxon>Rhabditomorpha</taxon>
        <taxon>Strongyloidea</taxon>
        <taxon>Ancylostomatidae</taxon>
        <taxon>Ancylostomatinae</taxon>
        <taxon>Ancylostoma</taxon>
    </lineage>
</organism>
<accession>A0A368GHX7</accession>
<dbReference type="PROSITE" id="PS50097">
    <property type="entry name" value="BTB"/>
    <property type="match status" value="1"/>
</dbReference>
<evidence type="ECO:0000256" key="1">
    <source>
        <dbReference type="ARBA" id="ARBA00022441"/>
    </source>
</evidence>